<name>A0A5C3KUN9_COPMA</name>
<accession>A0A5C3KUN9</accession>
<organism evidence="2 3">
    <name type="scientific">Coprinopsis marcescibilis</name>
    <name type="common">Agaric fungus</name>
    <name type="synonym">Psathyrella marcescibilis</name>
    <dbReference type="NCBI Taxonomy" id="230819"/>
    <lineage>
        <taxon>Eukaryota</taxon>
        <taxon>Fungi</taxon>
        <taxon>Dikarya</taxon>
        <taxon>Basidiomycota</taxon>
        <taxon>Agaricomycotina</taxon>
        <taxon>Agaricomycetes</taxon>
        <taxon>Agaricomycetidae</taxon>
        <taxon>Agaricales</taxon>
        <taxon>Agaricineae</taxon>
        <taxon>Psathyrellaceae</taxon>
        <taxon>Coprinopsis</taxon>
    </lineage>
</organism>
<feature type="compositionally biased region" description="Polar residues" evidence="1">
    <location>
        <begin position="53"/>
        <end position="74"/>
    </location>
</feature>
<sequence length="279" mass="31601">MTWTSESSYRDFKTRVKITIESFQKFHLEWSATAPPELRKNGKLRTTRPWPRSKSTCSVFSQRPTTTQTRSPLSQRYDPPNRSRITINCNHLSVPCSLARHSASDGLQSKSACVAIQEVDDTLDAIVITTLPRYPFCCHANLMSLPRDRLLEVIRLLNSRLPRARQIPTSSDCPNWLLRSCIEALVGIRLDNFNGTKLSTSFENCGMYRMTVEGMPVAPFASLSLKTSCKARDRKRRGHSMVHSSPSACGLERLDEAQEEEIEEDHSHVRLAESLHGKL</sequence>
<gene>
    <name evidence="2" type="ORF">FA15DRAFT_670100</name>
</gene>
<dbReference type="OrthoDB" id="3061698at2759"/>
<evidence type="ECO:0000313" key="2">
    <source>
        <dbReference type="EMBL" id="TFK23900.1"/>
    </source>
</evidence>
<reference evidence="2 3" key="1">
    <citation type="journal article" date="2019" name="Nat. Ecol. Evol.">
        <title>Megaphylogeny resolves global patterns of mushroom evolution.</title>
        <authorList>
            <person name="Varga T."/>
            <person name="Krizsan K."/>
            <person name="Foldi C."/>
            <person name="Dima B."/>
            <person name="Sanchez-Garcia M."/>
            <person name="Sanchez-Ramirez S."/>
            <person name="Szollosi G.J."/>
            <person name="Szarkandi J.G."/>
            <person name="Papp V."/>
            <person name="Albert L."/>
            <person name="Andreopoulos W."/>
            <person name="Angelini C."/>
            <person name="Antonin V."/>
            <person name="Barry K.W."/>
            <person name="Bougher N.L."/>
            <person name="Buchanan P."/>
            <person name="Buyck B."/>
            <person name="Bense V."/>
            <person name="Catcheside P."/>
            <person name="Chovatia M."/>
            <person name="Cooper J."/>
            <person name="Damon W."/>
            <person name="Desjardin D."/>
            <person name="Finy P."/>
            <person name="Geml J."/>
            <person name="Haridas S."/>
            <person name="Hughes K."/>
            <person name="Justo A."/>
            <person name="Karasinski D."/>
            <person name="Kautmanova I."/>
            <person name="Kiss B."/>
            <person name="Kocsube S."/>
            <person name="Kotiranta H."/>
            <person name="LaButti K.M."/>
            <person name="Lechner B.E."/>
            <person name="Liimatainen K."/>
            <person name="Lipzen A."/>
            <person name="Lukacs Z."/>
            <person name="Mihaltcheva S."/>
            <person name="Morgado L.N."/>
            <person name="Niskanen T."/>
            <person name="Noordeloos M.E."/>
            <person name="Ohm R.A."/>
            <person name="Ortiz-Santana B."/>
            <person name="Ovrebo C."/>
            <person name="Racz N."/>
            <person name="Riley R."/>
            <person name="Savchenko A."/>
            <person name="Shiryaev A."/>
            <person name="Soop K."/>
            <person name="Spirin V."/>
            <person name="Szebenyi C."/>
            <person name="Tomsovsky M."/>
            <person name="Tulloss R.E."/>
            <person name="Uehling J."/>
            <person name="Grigoriev I.V."/>
            <person name="Vagvolgyi C."/>
            <person name="Papp T."/>
            <person name="Martin F.M."/>
            <person name="Miettinen O."/>
            <person name="Hibbett D.S."/>
            <person name="Nagy L.G."/>
        </authorList>
    </citation>
    <scope>NUCLEOTIDE SEQUENCE [LARGE SCALE GENOMIC DNA]</scope>
    <source>
        <strain evidence="2 3">CBS 121175</strain>
    </source>
</reference>
<evidence type="ECO:0000256" key="1">
    <source>
        <dbReference type="SAM" id="MobiDB-lite"/>
    </source>
</evidence>
<evidence type="ECO:0000313" key="3">
    <source>
        <dbReference type="Proteomes" id="UP000307440"/>
    </source>
</evidence>
<dbReference type="EMBL" id="ML210210">
    <property type="protein sequence ID" value="TFK23900.1"/>
    <property type="molecule type" value="Genomic_DNA"/>
</dbReference>
<protein>
    <submittedName>
        <fullName evidence="2">Uncharacterized protein</fullName>
    </submittedName>
</protein>
<feature type="region of interest" description="Disordered" evidence="1">
    <location>
        <begin position="39"/>
        <end position="77"/>
    </location>
</feature>
<dbReference type="STRING" id="230819.A0A5C3KUN9"/>
<dbReference type="AlphaFoldDB" id="A0A5C3KUN9"/>
<keyword evidence="3" id="KW-1185">Reference proteome</keyword>
<proteinExistence type="predicted"/>
<dbReference type="Proteomes" id="UP000307440">
    <property type="component" value="Unassembled WGS sequence"/>
</dbReference>